<dbReference type="Proteomes" id="UP001286563">
    <property type="component" value="Unassembled WGS sequence"/>
</dbReference>
<dbReference type="Gene3D" id="3.90.320.10">
    <property type="match status" value="1"/>
</dbReference>
<dbReference type="PANTHER" id="PTHR11070">
    <property type="entry name" value="UVRD / RECB / PCRA DNA HELICASE FAMILY MEMBER"/>
    <property type="match status" value="1"/>
</dbReference>
<gene>
    <name evidence="3" type="ORF">R7U35_01880</name>
</gene>
<sequence length="846" mass="99364">MARKTKEKQKAENIAEKLTEEQQNVVNLALKGENILVDACIGSGKTSVIQVLCDKFPIDKKILYLTYNKLLKFEAKNKIENKTENKNVIVQNYHGLTYGLLRKEGIKSSHTDSIRIFLRNNISVGTYDALLIDEYQDITEEISQLLEKIKEKNPNIQIVAVGDINQKIYDNTKLNVIDFIDKFLESYKKINLTFSFRMPREHANMLGRIWDKTINGVNKNCQIQYMGLEEIKEFLSKQKPSDILCLGSNYGPMSEVLNYLEQNHRHIFSKKTVYASIKEKDSKMSPKKNAAIFTTYDSSKGLEKPICVVFDFDIKYWHTRLEKITANYEIVKNIFCVAASRGKEKIIFLKQEGSSPLLNEEIIKQSKNLVKRKNNSFWMSDMFDHRYDIDLQDMFEMLEVKKINTEDKSEIKAQTHDYLIDLTPCIGIYLEASYFDGWDIDKEIRLFITTTYWYLPKIQEKLIDEYKDYIRKRDSIKDLTLFLVYLQTRQERYIKQASPDFVDDNAVDQMHKRLSKVLKKDEIIQQRCWLEFIDNNIKITASGIADVIKDDIVYELKFVSDLTTAHFLQTASYMLALKKEKGILWNIRNNEMHEIRIKNREEFSEKLVQTISKGAYKPNNQKNLSNQKETIKEQKVIKVNKNIAVIDVETNYDSEIFSVGVVIADSTNFKLIAKKYWIIENNLKVGGKYASNVWFPLPFEFKEETIVVQTREKMIVHLINFLKYYEVKNWFSYTKYDFWHLPELHESFEYNDISIVAKNKQFNKYIPLNAETTKNGDLKRGWKVENIYRMVTKNENYLETHNALLDAIDELRIMELLNLDIETFLNSNKNKPKTTSSKKLIRQKQV</sequence>
<dbReference type="RefSeq" id="WP_313310454.1">
    <property type="nucleotide sequence ID" value="NZ_CP134941.1"/>
</dbReference>
<reference evidence="3" key="1">
    <citation type="submission" date="2023-10" db="EMBL/GenBank/DDBJ databases">
        <title>Genome sequences of Mycoplasma ovipneumoniae isolated from goats.</title>
        <authorList>
            <person name="Spergser J."/>
        </authorList>
    </citation>
    <scope>NUCLEOTIDE SEQUENCE</scope>
    <source>
        <strain evidence="3">168</strain>
    </source>
</reference>
<accession>A0AAJ2P7R0</accession>
<dbReference type="SMART" id="SM00487">
    <property type="entry name" value="DEXDc"/>
    <property type="match status" value="1"/>
</dbReference>
<feature type="domain" description="Helicase ATP-binding" evidence="2">
    <location>
        <begin position="14"/>
        <end position="190"/>
    </location>
</feature>
<evidence type="ECO:0000313" key="3">
    <source>
        <dbReference type="EMBL" id="MDW2893440.1"/>
    </source>
</evidence>
<dbReference type="InterPro" id="IPR011604">
    <property type="entry name" value="PDDEXK-like_dom_sf"/>
</dbReference>
<evidence type="ECO:0000313" key="4">
    <source>
        <dbReference type="Proteomes" id="UP001286563"/>
    </source>
</evidence>
<dbReference type="InterPro" id="IPR027417">
    <property type="entry name" value="P-loop_NTPase"/>
</dbReference>
<evidence type="ECO:0000259" key="2">
    <source>
        <dbReference type="SMART" id="SM00487"/>
    </source>
</evidence>
<dbReference type="InterPro" id="IPR000212">
    <property type="entry name" value="DNA_helicase_UvrD/REP"/>
</dbReference>
<dbReference type="GO" id="GO:0005524">
    <property type="term" value="F:ATP binding"/>
    <property type="evidence" value="ECO:0007669"/>
    <property type="project" value="InterPro"/>
</dbReference>
<dbReference type="Pfam" id="PF13366">
    <property type="entry name" value="PDDEXK_3"/>
    <property type="match status" value="1"/>
</dbReference>
<dbReference type="GO" id="GO:0003677">
    <property type="term" value="F:DNA binding"/>
    <property type="evidence" value="ECO:0007669"/>
    <property type="project" value="InterPro"/>
</dbReference>
<dbReference type="GO" id="GO:0043138">
    <property type="term" value="F:3'-5' DNA helicase activity"/>
    <property type="evidence" value="ECO:0007669"/>
    <property type="project" value="TreeGrafter"/>
</dbReference>
<keyword evidence="1" id="KW-0175">Coiled coil</keyword>
<dbReference type="EMBL" id="JAWPFC010000003">
    <property type="protein sequence ID" value="MDW2893440.1"/>
    <property type="molecule type" value="Genomic_DNA"/>
</dbReference>
<dbReference type="AlphaFoldDB" id="A0AAJ2P7R0"/>
<proteinExistence type="predicted"/>
<name>A0AAJ2P7R0_9BACT</name>
<dbReference type="SUPFAM" id="SSF52540">
    <property type="entry name" value="P-loop containing nucleoside triphosphate hydrolases"/>
    <property type="match status" value="1"/>
</dbReference>
<dbReference type="GO" id="GO:0000725">
    <property type="term" value="P:recombinational repair"/>
    <property type="evidence" value="ECO:0007669"/>
    <property type="project" value="TreeGrafter"/>
</dbReference>
<feature type="coiled-coil region" evidence="1">
    <location>
        <begin position="1"/>
        <end position="31"/>
    </location>
</feature>
<dbReference type="Gene3D" id="3.40.50.300">
    <property type="entry name" value="P-loop containing nucleotide triphosphate hydrolases"/>
    <property type="match status" value="1"/>
</dbReference>
<comment type="caution">
    <text evidence="3">The sequence shown here is derived from an EMBL/GenBank/DDBJ whole genome shotgun (WGS) entry which is preliminary data.</text>
</comment>
<dbReference type="PANTHER" id="PTHR11070:SF2">
    <property type="entry name" value="ATP-DEPENDENT DNA HELICASE SRS2"/>
    <property type="match status" value="1"/>
</dbReference>
<organism evidence="3 4">
    <name type="scientific">Mesomycoplasma ovipneumoniae</name>
    <dbReference type="NCBI Taxonomy" id="29562"/>
    <lineage>
        <taxon>Bacteria</taxon>
        <taxon>Bacillati</taxon>
        <taxon>Mycoplasmatota</taxon>
        <taxon>Mycoplasmoidales</taxon>
        <taxon>Metamycoplasmataceae</taxon>
        <taxon>Mesomycoplasma</taxon>
    </lineage>
</organism>
<evidence type="ECO:0000256" key="1">
    <source>
        <dbReference type="SAM" id="Coils"/>
    </source>
</evidence>
<dbReference type="InterPro" id="IPR026350">
    <property type="entry name" value="GxxExxY"/>
</dbReference>
<dbReference type="Pfam" id="PF13245">
    <property type="entry name" value="AAA_19"/>
    <property type="match status" value="1"/>
</dbReference>
<dbReference type="InterPro" id="IPR014001">
    <property type="entry name" value="Helicase_ATP-bd"/>
</dbReference>
<protein>
    <submittedName>
        <fullName evidence="3">AAA family ATPase</fullName>
    </submittedName>
</protein>